<sequence>MTEYVLRRLRAGRLATIAAVLALAGSAQAQTHAKPDYPIKKPATSAPASEPAPDKPDKKDADKPEGEESGWAQARKKSVEIGTQPARDVGVMKRQIPPILITAQEDPYSLKGLKTCKQLAAEVTNLNEVLGPDYVVGNELKENRAGKLAEAGGKTVINTIIPFRSIVRELTGAAPADRRMNAAVDAGLARRGFLRGVHAKQKCRTPF</sequence>
<gene>
    <name evidence="3" type="ORF">J2800_003975</name>
</gene>
<keyword evidence="2" id="KW-0732">Signal</keyword>
<evidence type="ECO:0000256" key="2">
    <source>
        <dbReference type="SAM" id="SignalP"/>
    </source>
</evidence>
<dbReference type="RefSeq" id="WP_310034043.1">
    <property type="nucleotide sequence ID" value="NZ_JAVDRL010000012.1"/>
</dbReference>
<feature type="compositionally biased region" description="Basic and acidic residues" evidence="1">
    <location>
        <begin position="52"/>
        <end position="66"/>
    </location>
</feature>
<feature type="compositionally biased region" description="Low complexity" evidence="1">
    <location>
        <begin position="42"/>
        <end position="51"/>
    </location>
</feature>
<comment type="caution">
    <text evidence="3">The sequence shown here is derived from an EMBL/GenBank/DDBJ whole genome shotgun (WGS) entry which is preliminary data.</text>
</comment>
<dbReference type="Proteomes" id="UP001262754">
    <property type="component" value="Unassembled WGS sequence"/>
</dbReference>
<reference evidence="3 4" key="1">
    <citation type="submission" date="2023-07" db="EMBL/GenBank/DDBJ databases">
        <title>Sorghum-associated microbial communities from plants grown in Nebraska, USA.</title>
        <authorList>
            <person name="Schachtman D."/>
        </authorList>
    </citation>
    <scope>NUCLEOTIDE SEQUENCE [LARGE SCALE GENOMIC DNA]</scope>
    <source>
        <strain evidence="3 4">DS2154</strain>
    </source>
</reference>
<accession>A0ABU1N444</accession>
<feature type="signal peptide" evidence="2">
    <location>
        <begin position="1"/>
        <end position="29"/>
    </location>
</feature>
<protein>
    <submittedName>
        <fullName evidence="3">Uncharacterized protein</fullName>
    </submittedName>
</protein>
<feature type="region of interest" description="Disordered" evidence="1">
    <location>
        <begin position="27"/>
        <end position="79"/>
    </location>
</feature>
<name>A0ABU1N444_9CAUL</name>
<evidence type="ECO:0000313" key="4">
    <source>
        <dbReference type="Proteomes" id="UP001262754"/>
    </source>
</evidence>
<feature type="chain" id="PRO_5045528303" evidence="2">
    <location>
        <begin position="30"/>
        <end position="207"/>
    </location>
</feature>
<evidence type="ECO:0000313" key="3">
    <source>
        <dbReference type="EMBL" id="MDR6533213.1"/>
    </source>
</evidence>
<proteinExistence type="predicted"/>
<organism evidence="3 4">
    <name type="scientific">Caulobacter rhizosphaerae</name>
    <dbReference type="NCBI Taxonomy" id="2010972"/>
    <lineage>
        <taxon>Bacteria</taxon>
        <taxon>Pseudomonadati</taxon>
        <taxon>Pseudomonadota</taxon>
        <taxon>Alphaproteobacteria</taxon>
        <taxon>Caulobacterales</taxon>
        <taxon>Caulobacteraceae</taxon>
        <taxon>Caulobacter</taxon>
    </lineage>
</organism>
<keyword evidence="4" id="KW-1185">Reference proteome</keyword>
<dbReference type="EMBL" id="JAVDRL010000012">
    <property type="protein sequence ID" value="MDR6533213.1"/>
    <property type="molecule type" value="Genomic_DNA"/>
</dbReference>
<evidence type="ECO:0000256" key="1">
    <source>
        <dbReference type="SAM" id="MobiDB-lite"/>
    </source>
</evidence>